<dbReference type="GeneID" id="67145583"/>
<keyword evidence="5" id="KW-0004">4Fe-4S</keyword>
<gene>
    <name evidence="14" type="primary">ftrB</name>
</gene>
<dbReference type="GO" id="GO:0046872">
    <property type="term" value="F:metal ion binding"/>
    <property type="evidence" value="ECO:0007669"/>
    <property type="project" value="UniProtKB-KW"/>
</dbReference>
<dbReference type="AlphaFoldDB" id="A0A7T8JK59"/>
<accession>A0A7T8JK59</accession>
<keyword evidence="8" id="KW-0408">Iron</keyword>
<dbReference type="PANTHER" id="PTHR35113">
    <property type="entry name" value="FERREDOXIN-THIOREDOXIN REDUCTASE CATALYTIC CHAIN, CHLOROPLASTIC"/>
    <property type="match status" value="1"/>
</dbReference>
<dbReference type="SUPFAM" id="SSF57662">
    <property type="entry name" value="Ferredoxin thioredoxin reductase (FTR), catalytic beta chain"/>
    <property type="match status" value="1"/>
</dbReference>
<evidence type="ECO:0000313" key="14">
    <source>
        <dbReference type="EMBL" id="QQP22228.1"/>
    </source>
</evidence>
<evidence type="ECO:0000256" key="3">
    <source>
        <dbReference type="ARBA" id="ARBA00007941"/>
    </source>
</evidence>
<sequence length="134" mass="15711">MKTLPMDLKNTKKVAANNKLEKGTRIKEMHNFAELYAKKTNTFFCLDPSITSVIISGLADYKERYELPLCPCRNFRSERVEIELNFWICPCVAMRERKECHCKLFVRPEDPDASQTQKIPLSTVYHNLIYNLYT</sequence>
<evidence type="ECO:0000256" key="10">
    <source>
        <dbReference type="ARBA" id="ARBA00023157"/>
    </source>
</evidence>
<evidence type="ECO:0000256" key="4">
    <source>
        <dbReference type="ARBA" id="ARBA00012358"/>
    </source>
</evidence>
<keyword evidence="7" id="KW-0560">Oxidoreductase</keyword>
<evidence type="ECO:0000256" key="9">
    <source>
        <dbReference type="ARBA" id="ARBA00023014"/>
    </source>
</evidence>
<dbReference type="Pfam" id="PF02943">
    <property type="entry name" value="FeThRed_B"/>
    <property type="match status" value="1"/>
</dbReference>
<evidence type="ECO:0000256" key="1">
    <source>
        <dbReference type="ARBA" id="ARBA00001966"/>
    </source>
</evidence>
<keyword evidence="9" id="KW-0411">Iron-sulfur</keyword>
<name>A0A7T8JK59_SCYLO</name>
<comment type="catalytic activity">
    <reaction evidence="13">
        <text>[thioredoxin]-disulfide + 2 reduced [2Fe-2S]-[ferredoxin] + 2 H(+) = [thioredoxin]-dithiol + 2 oxidized [2Fe-2S]-[ferredoxin]</text>
        <dbReference type="Rhea" id="RHEA:42336"/>
        <dbReference type="Rhea" id="RHEA-COMP:10000"/>
        <dbReference type="Rhea" id="RHEA-COMP:10001"/>
        <dbReference type="Rhea" id="RHEA-COMP:10698"/>
        <dbReference type="Rhea" id="RHEA-COMP:10700"/>
        <dbReference type="ChEBI" id="CHEBI:15378"/>
        <dbReference type="ChEBI" id="CHEBI:29950"/>
        <dbReference type="ChEBI" id="CHEBI:33737"/>
        <dbReference type="ChEBI" id="CHEBI:33738"/>
        <dbReference type="ChEBI" id="CHEBI:50058"/>
        <dbReference type="EC" id="1.8.7.2"/>
    </reaction>
</comment>
<evidence type="ECO:0000256" key="7">
    <source>
        <dbReference type="ARBA" id="ARBA00023002"/>
    </source>
</evidence>
<keyword evidence="10" id="KW-1015">Disulfide bond</keyword>
<keyword evidence="6" id="KW-0479">Metal-binding</keyword>
<proteinExistence type="inferred from homology"/>
<evidence type="ECO:0000256" key="8">
    <source>
        <dbReference type="ARBA" id="ARBA00023004"/>
    </source>
</evidence>
<dbReference type="GO" id="GO:0016730">
    <property type="term" value="F:oxidoreductase activity, acting on iron-sulfur proteins as donors"/>
    <property type="evidence" value="ECO:0007669"/>
    <property type="project" value="InterPro"/>
</dbReference>
<reference evidence="14" key="1">
    <citation type="journal article" date="2019" name="Mitochondrial DNA Part B Resour">
        <title>The complete plastid genome of the brown alga Scytosiphon lomentaria (scytosiphonaceae, phaeophyceae).</title>
        <authorList>
            <person name="Xu K."/>
            <person name="Zhou B."/>
            <person name="Sun Y."/>
            <person name="Zang Y."/>
        </authorList>
    </citation>
    <scope>NUCLEOTIDE SEQUENCE</scope>
</reference>
<evidence type="ECO:0000256" key="5">
    <source>
        <dbReference type="ARBA" id="ARBA00022485"/>
    </source>
</evidence>
<protein>
    <recommendedName>
        <fullName evidence="4">ferredoxin:thioredoxin reductase</fullName>
        <ecNumber evidence="4">1.8.7.2</ecNumber>
    </recommendedName>
    <alternativeName>
        <fullName evidence="12">Ferredoxin-thioredoxin reductase subunit B</fullName>
    </alternativeName>
</protein>
<comment type="function">
    <text evidence="2">Catalytic subunit of the ferredoxin-thioredoxin reductase (FTR), which catalyzes the two-electron reduction of thioredoxins by the electrons provided by reduced ferredoxin.</text>
</comment>
<dbReference type="InterPro" id="IPR004209">
    <property type="entry name" value="FTR_bsu"/>
</dbReference>
<dbReference type="FunFam" id="3.90.460.10:FF:000001">
    <property type="entry name" value="Ferredoxin-thioredoxin reductase, catalytic chain"/>
    <property type="match status" value="1"/>
</dbReference>
<dbReference type="GO" id="GO:0051539">
    <property type="term" value="F:4 iron, 4 sulfur cluster binding"/>
    <property type="evidence" value="ECO:0007669"/>
    <property type="project" value="UniProtKB-KW"/>
</dbReference>
<dbReference type="RefSeq" id="YP_010147365.1">
    <property type="nucleotide sequence ID" value="NC_057081.1"/>
</dbReference>
<evidence type="ECO:0000256" key="12">
    <source>
        <dbReference type="ARBA" id="ARBA00030295"/>
    </source>
</evidence>
<dbReference type="PANTHER" id="PTHR35113:SF1">
    <property type="entry name" value="FERREDOXIN-THIOREDOXIN REDUCTASE CATALYTIC CHAIN, CHLOROPLASTIC"/>
    <property type="match status" value="1"/>
</dbReference>
<evidence type="ECO:0000256" key="13">
    <source>
        <dbReference type="ARBA" id="ARBA00048150"/>
    </source>
</evidence>
<comment type="similarity">
    <text evidence="3">Belongs to the ferredoxin thioredoxin reductase beta subunit family.</text>
</comment>
<dbReference type="InterPro" id="IPR036644">
    <property type="entry name" value="FTR_bsu_sf"/>
</dbReference>
<geneLocation type="chloroplast" evidence="14"/>
<comment type="subunit">
    <text evidence="11">Heterodimer of subunit A (variable subunit) and subunit B (catalytic subunit). Heterodimeric FTR forms a complex with ferredoxin and thioredoxin.</text>
</comment>
<dbReference type="EMBL" id="MK798154">
    <property type="protein sequence ID" value="QQP22228.1"/>
    <property type="molecule type" value="Genomic_DNA"/>
</dbReference>
<comment type="cofactor">
    <cofactor evidence="1">
        <name>[4Fe-4S] cluster</name>
        <dbReference type="ChEBI" id="CHEBI:49883"/>
    </cofactor>
</comment>
<dbReference type="EC" id="1.8.7.2" evidence="4"/>
<keyword evidence="14" id="KW-0934">Plastid</keyword>
<evidence type="ECO:0000256" key="6">
    <source>
        <dbReference type="ARBA" id="ARBA00022723"/>
    </source>
</evidence>
<evidence type="ECO:0000256" key="11">
    <source>
        <dbReference type="ARBA" id="ARBA00026011"/>
    </source>
</evidence>
<dbReference type="Gene3D" id="3.90.460.10">
    <property type="entry name" value="Ferredoxin thioredoxin reductase catalytic beta subunit"/>
    <property type="match status" value="1"/>
</dbReference>
<organism evidence="14">
    <name type="scientific">Scytosiphon lomentaria</name>
    <name type="common">Beanweed</name>
    <name type="synonym">Chorda lomentaria</name>
    <dbReference type="NCBI Taxonomy" id="27967"/>
    <lineage>
        <taxon>Eukaryota</taxon>
        <taxon>Sar</taxon>
        <taxon>Stramenopiles</taxon>
        <taxon>Ochrophyta</taxon>
        <taxon>PX clade</taxon>
        <taxon>Phaeophyceae</taxon>
        <taxon>Ectocarpales</taxon>
        <taxon>Scytosiphonaceae</taxon>
        <taxon>Scytosiphon</taxon>
    </lineage>
</organism>
<evidence type="ECO:0000256" key="2">
    <source>
        <dbReference type="ARBA" id="ARBA00003945"/>
    </source>
</evidence>
<keyword evidence="14" id="KW-0150">Chloroplast</keyword>